<dbReference type="Pfam" id="PF07081">
    <property type="entry name" value="DUF1349"/>
    <property type="match status" value="1"/>
</dbReference>
<dbReference type="InterPro" id="IPR015987">
    <property type="entry name" value="UCP022704"/>
</dbReference>
<name>A0A6U1SLE9_CYCTE</name>
<protein>
    <recommendedName>
        <fullName evidence="3">DUF1349 domain-containing protein</fullName>
    </recommendedName>
</protein>
<dbReference type="EMBL" id="HBFW01023573">
    <property type="protein sequence ID" value="CAD8944102.1"/>
    <property type="molecule type" value="Transcribed_RNA"/>
</dbReference>
<evidence type="ECO:0000313" key="2">
    <source>
        <dbReference type="EMBL" id="CAD8944103.1"/>
    </source>
</evidence>
<organism evidence="2">
    <name type="scientific">Cyclophora tenuis</name>
    <name type="common">Marine diatom</name>
    <dbReference type="NCBI Taxonomy" id="216820"/>
    <lineage>
        <taxon>Eukaryota</taxon>
        <taxon>Sar</taxon>
        <taxon>Stramenopiles</taxon>
        <taxon>Ochrophyta</taxon>
        <taxon>Bacillariophyta</taxon>
        <taxon>Fragilariophyceae</taxon>
        <taxon>Fragilariophycidae</taxon>
        <taxon>Cyclophorales</taxon>
        <taxon>Cyclophoraceae</taxon>
        <taxon>Cyclophora</taxon>
    </lineage>
</organism>
<dbReference type="PANTHER" id="PTHR35332:SF2">
    <property type="entry name" value="REGULATION OF ENOLASE PROTEIN 1"/>
    <property type="match status" value="1"/>
</dbReference>
<dbReference type="PANTHER" id="PTHR35332">
    <property type="entry name" value="REGULATION OF ENOLASE PROTEIN 1"/>
    <property type="match status" value="1"/>
</dbReference>
<dbReference type="Gene3D" id="2.60.120.200">
    <property type="match status" value="1"/>
</dbReference>
<gene>
    <name evidence="1" type="ORF">CTEN0397_LOCUS15172</name>
    <name evidence="2" type="ORF">CTEN0397_LOCUS15173</name>
</gene>
<dbReference type="PIRSF" id="PIRSF022704">
    <property type="entry name" value="UCP022704"/>
    <property type="match status" value="1"/>
</dbReference>
<evidence type="ECO:0000313" key="1">
    <source>
        <dbReference type="EMBL" id="CAD8944102.1"/>
    </source>
</evidence>
<dbReference type="SUPFAM" id="SSF49899">
    <property type="entry name" value="Concanavalin A-like lectins/glucanases"/>
    <property type="match status" value="1"/>
</dbReference>
<accession>A0A6U1SLE9</accession>
<dbReference type="AlphaFoldDB" id="A0A6U1SLE9"/>
<dbReference type="EMBL" id="HBFW01023575">
    <property type="protein sequence ID" value="CAD8944103.1"/>
    <property type="molecule type" value="Transcribed_RNA"/>
</dbReference>
<dbReference type="InterPro" id="IPR009784">
    <property type="entry name" value="DUF1349"/>
</dbReference>
<evidence type="ECO:0008006" key="3">
    <source>
        <dbReference type="Google" id="ProtNLM"/>
    </source>
</evidence>
<proteinExistence type="predicted"/>
<sequence length="178" mass="20348">MQWYNEPTKFDEAGSKISLTVPGKTDFWRVTLHGFIKDDAPFYFKHVEGDFEVTVKFTAKYETLYDQAGLMVRQDEKVWMKCGIEFYKGVQHASTVITRDFSDWSISPVSENPVSVWIRAKRTKECIETFYSVDGTNFIQIRQGYLSEAPTLQVGIMAAAPTGEGFDVVFEELDIKQG</sequence>
<reference evidence="2" key="1">
    <citation type="submission" date="2021-01" db="EMBL/GenBank/DDBJ databases">
        <authorList>
            <person name="Corre E."/>
            <person name="Pelletier E."/>
            <person name="Niang G."/>
            <person name="Scheremetjew M."/>
            <person name="Finn R."/>
            <person name="Kale V."/>
            <person name="Holt S."/>
            <person name="Cochrane G."/>
            <person name="Meng A."/>
            <person name="Brown T."/>
            <person name="Cohen L."/>
        </authorList>
    </citation>
    <scope>NUCLEOTIDE SEQUENCE</scope>
    <source>
        <strain evidence="2">ECT3854</strain>
    </source>
</reference>
<dbReference type="InterPro" id="IPR013320">
    <property type="entry name" value="ConA-like_dom_sf"/>
</dbReference>